<gene>
    <name evidence="1" type="ORF">IQ229_21025</name>
</gene>
<dbReference type="RefSeq" id="WP_194047048.1">
    <property type="nucleotide sequence ID" value="NZ_JADEXF010000810.1"/>
</dbReference>
<dbReference type="EMBL" id="JADEXF010000810">
    <property type="protein sequence ID" value="MBE9107320.1"/>
    <property type="molecule type" value="Genomic_DNA"/>
</dbReference>
<evidence type="ECO:0000313" key="2">
    <source>
        <dbReference type="Proteomes" id="UP000647836"/>
    </source>
</evidence>
<keyword evidence="2" id="KW-1185">Reference proteome</keyword>
<name>A0ABR9U3T0_9NOSO</name>
<proteinExistence type="predicted"/>
<accession>A0ABR9U3T0</accession>
<sequence length="45" mass="5384">MFLYPELGERSLKRKMKYLQPLCQGYISNNSEHFAEENTNGNYIR</sequence>
<evidence type="ECO:0000313" key="1">
    <source>
        <dbReference type="EMBL" id="MBE9107320.1"/>
    </source>
</evidence>
<organism evidence="1 2">
    <name type="scientific">Nostoc cf. edaphicum LEGE 07299</name>
    <dbReference type="NCBI Taxonomy" id="2777974"/>
    <lineage>
        <taxon>Bacteria</taxon>
        <taxon>Bacillati</taxon>
        <taxon>Cyanobacteriota</taxon>
        <taxon>Cyanophyceae</taxon>
        <taxon>Nostocales</taxon>
        <taxon>Nostocaceae</taxon>
        <taxon>Nostoc</taxon>
    </lineage>
</organism>
<dbReference type="Proteomes" id="UP000647836">
    <property type="component" value="Unassembled WGS sequence"/>
</dbReference>
<reference evidence="1 2" key="1">
    <citation type="submission" date="2020-10" db="EMBL/GenBank/DDBJ databases">
        <authorList>
            <person name="Castelo-Branco R."/>
            <person name="Eusebio N."/>
            <person name="Adriana R."/>
            <person name="Vieira A."/>
            <person name="Brugerolle De Fraissinette N."/>
            <person name="Rezende De Castro R."/>
            <person name="Schneider M.P."/>
            <person name="Vasconcelos V."/>
            <person name="Leao P.N."/>
        </authorList>
    </citation>
    <scope>NUCLEOTIDE SEQUENCE [LARGE SCALE GENOMIC DNA]</scope>
    <source>
        <strain evidence="1 2">LEGE 07299</strain>
    </source>
</reference>
<evidence type="ECO:0008006" key="3">
    <source>
        <dbReference type="Google" id="ProtNLM"/>
    </source>
</evidence>
<comment type="caution">
    <text evidence="1">The sequence shown here is derived from an EMBL/GenBank/DDBJ whole genome shotgun (WGS) entry which is preliminary data.</text>
</comment>
<protein>
    <recommendedName>
        <fullName evidence="3">Transposase</fullName>
    </recommendedName>
</protein>